<dbReference type="Proteomes" id="UP001179280">
    <property type="component" value="Unassembled WGS sequence"/>
</dbReference>
<proteinExistence type="predicted"/>
<accession>A0ABS2SSA7</accession>
<evidence type="ECO:0000313" key="2">
    <source>
        <dbReference type="Proteomes" id="UP001179280"/>
    </source>
</evidence>
<dbReference type="InterPro" id="IPR035069">
    <property type="entry name" value="TTHA1013/TTHA0281-like"/>
</dbReference>
<evidence type="ECO:0000313" key="1">
    <source>
        <dbReference type="EMBL" id="MBM7838405.1"/>
    </source>
</evidence>
<protein>
    <submittedName>
        <fullName evidence="1">RNase H-like HicB family nuclease</fullName>
    </submittedName>
</protein>
<reference evidence="1" key="1">
    <citation type="submission" date="2021-01" db="EMBL/GenBank/DDBJ databases">
        <title>Genomic Encyclopedia of Type Strains, Phase IV (KMG-IV): sequencing the most valuable type-strain genomes for metagenomic binning, comparative biology and taxonomic classification.</title>
        <authorList>
            <person name="Goeker M."/>
        </authorList>
    </citation>
    <scope>NUCLEOTIDE SEQUENCE</scope>
    <source>
        <strain evidence="1">DSM 21943</strain>
    </source>
</reference>
<name>A0ABS2SSA7_9BACI</name>
<organism evidence="1 2">
    <name type="scientific">Shouchella xiaoxiensis</name>
    <dbReference type="NCBI Taxonomy" id="766895"/>
    <lineage>
        <taxon>Bacteria</taxon>
        <taxon>Bacillati</taxon>
        <taxon>Bacillota</taxon>
        <taxon>Bacilli</taxon>
        <taxon>Bacillales</taxon>
        <taxon>Bacillaceae</taxon>
        <taxon>Shouchella</taxon>
    </lineage>
</organism>
<keyword evidence="2" id="KW-1185">Reference proteome</keyword>
<comment type="caution">
    <text evidence="1">The sequence shown here is derived from an EMBL/GenBank/DDBJ whole genome shotgun (WGS) entry which is preliminary data.</text>
</comment>
<sequence length="100" mass="11664">MDQSSLWSARDLRVKRVFNWVGSYEYMIELIGLEECIGYGDTFTEAKRHLEDSIQLWVRNNGESALPEITPYAQLIMLEQPMTKDEFSYINQELLALDQA</sequence>
<dbReference type="SUPFAM" id="SSF143100">
    <property type="entry name" value="TTHA1013/TTHA0281-like"/>
    <property type="match status" value="1"/>
</dbReference>
<gene>
    <name evidence="1" type="ORF">JOC54_001661</name>
</gene>
<dbReference type="RefSeq" id="WP_051992097.1">
    <property type="nucleotide sequence ID" value="NZ_JAFBCV010000004.1"/>
</dbReference>
<dbReference type="EMBL" id="JAFBCV010000004">
    <property type="protein sequence ID" value="MBM7838405.1"/>
    <property type="molecule type" value="Genomic_DNA"/>
</dbReference>